<dbReference type="Pfam" id="PF00266">
    <property type="entry name" value="Aminotran_5"/>
    <property type="match status" value="1"/>
</dbReference>
<dbReference type="InterPro" id="IPR015424">
    <property type="entry name" value="PyrdxlP-dep_Trfase"/>
</dbReference>
<evidence type="ECO:0000256" key="1">
    <source>
        <dbReference type="ARBA" id="ARBA00022642"/>
    </source>
</evidence>
<dbReference type="GO" id="GO:0043420">
    <property type="term" value="P:anthranilate metabolic process"/>
    <property type="evidence" value="ECO:0007669"/>
    <property type="project" value="TreeGrafter"/>
</dbReference>
<dbReference type="Gene3D" id="3.40.640.10">
    <property type="entry name" value="Type I PLP-dependent aspartate aminotransferase-like (Major domain)"/>
    <property type="match status" value="1"/>
</dbReference>
<gene>
    <name evidence="5" type="ORF">METZ01_LOCUS69252</name>
</gene>
<keyword evidence="2" id="KW-0378">Hydrolase</keyword>
<evidence type="ECO:0000256" key="2">
    <source>
        <dbReference type="ARBA" id="ARBA00022801"/>
    </source>
</evidence>
<dbReference type="NCBIfam" id="TIGR01814">
    <property type="entry name" value="kynureninase"/>
    <property type="match status" value="1"/>
</dbReference>
<dbReference type="GO" id="GO:0030170">
    <property type="term" value="F:pyridoxal phosphate binding"/>
    <property type="evidence" value="ECO:0007669"/>
    <property type="project" value="InterPro"/>
</dbReference>
<evidence type="ECO:0000256" key="3">
    <source>
        <dbReference type="ARBA" id="ARBA00022898"/>
    </source>
</evidence>
<dbReference type="InterPro" id="IPR010111">
    <property type="entry name" value="Kynureninase"/>
</dbReference>
<dbReference type="GO" id="GO:0009435">
    <property type="term" value="P:NAD+ biosynthetic process"/>
    <property type="evidence" value="ECO:0007669"/>
    <property type="project" value="InterPro"/>
</dbReference>
<keyword evidence="3" id="KW-0663">Pyridoxal phosphate</keyword>
<dbReference type="GO" id="GO:0005737">
    <property type="term" value="C:cytoplasm"/>
    <property type="evidence" value="ECO:0007669"/>
    <property type="project" value="InterPro"/>
</dbReference>
<feature type="domain" description="Aminotransferase class V" evidence="4">
    <location>
        <begin position="21"/>
        <end position="249"/>
    </location>
</feature>
<sequence>MKKFRSEFYFPKDKNGYSCVYLCGNSLGLQPKITAQYLQEELNDWAEYGVNGHKKAGRPWLTYHLQARDGFAELTGSKQNEVIAMNTLTVNLHMMMATFFRPTKKRYKILIESNAFPSDRFAVESQLRLHGFDPKEALVEWHPKNEELFLDDLEDIMRREGDKIALMLIPGIQYYSGQVLPMKELCKIAKNAGCKIGLDLAHAIGNVELELHNWEPDFAAWCTYKYLNGGPGSVGGAFVHTKHLNSEGSKQLLGWWSTDLTTRFEMGAKFIPAKDVDLWQVSNPPVFSLTPVISSLHMFKRASFKKLREKSIQLTSYLDFLLQNEFSGKIKSITPLHNRGCQLSLVIQDETLNGKNIFISLSDKNVIGDWREPNVIRMAPAPLYNSFEDVFEFVERLKEAVQENKVK</sequence>
<dbReference type="Gene3D" id="3.90.1150.10">
    <property type="entry name" value="Aspartate Aminotransferase, domain 1"/>
    <property type="match status" value="1"/>
</dbReference>
<dbReference type="HAMAP" id="MF_01970">
    <property type="entry name" value="Kynureninase"/>
    <property type="match status" value="1"/>
</dbReference>
<dbReference type="SUPFAM" id="SSF53383">
    <property type="entry name" value="PLP-dependent transferases"/>
    <property type="match status" value="1"/>
</dbReference>
<evidence type="ECO:0000259" key="4">
    <source>
        <dbReference type="Pfam" id="PF00266"/>
    </source>
</evidence>
<keyword evidence="1" id="KW-0662">Pyridine nucleotide biosynthesis</keyword>
<proteinExistence type="inferred from homology"/>
<dbReference type="Pfam" id="PF22580">
    <property type="entry name" value="KYNU_C"/>
    <property type="match status" value="1"/>
</dbReference>
<dbReference type="InterPro" id="IPR000192">
    <property type="entry name" value="Aminotrans_V_dom"/>
</dbReference>
<dbReference type="EMBL" id="UINC01004723">
    <property type="protein sequence ID" value="SVA16398.1"/>
    <property type="molecule type" value="Genomic_DNA"/>
</dbReference>
<reference evidence="5" key="1">
    <citation type="submission" date="2018-05" db="EMBL/GenBank/DDBJ databases">
        <authorList>
            <person name="Lanie J.A."/>
            <person name="Ng W.-L."/>
            <person name="Kazmierczak K.M."/>
            <person name="Andrzejewski T.M."/>
            <person name="Davidsen T.M."/>
            <person name="Wayne K.J."/>
            <person name="Tettelin H."/>
            <person name="Glass J.I."/>
            <person name="Rusch D."/>
            <person name="Podicherti R."/>
            <person name="Tsui H.-C.T."/>
            <person name="Winkler M.E."/>
        </authorList>
    </citation>
    <scope>NUCLEOTIDE SEQUENCE</scope>
</reference>
<dbReference type="PANTHER" id="PTHR14084">
    <property type="entry name" value="KYNURENINASE"/>
    <property type="match status" value="1"/>
</dbReference>
<protein>
    <recommendedName>
        <fullName evidence="4">Aminotransferase class V domain-containing protein</fullName>
    </recommendedName>
</protein>
<dbReference type="InterPro" id="IPR015421">
    <property type="entry name" value="PyrdxlP-dep_Trfase_major"/>
</dbReference>
<dbReference type="InterPro" id="IPR015422">
    <property type="entry name" value="PyrdxlP-dep_Trfase_small"/>
</dbReference>
<evidence type="ECO:0000313" key="5">
    <source>
        <dbReference type="EMBL" id="SVA16398.1"/>
    </source>
</evidence>
<dbReference type="AlphaFoldDB" id="A0A381TLJ8"/>
<accession>A0A381TLJ8</accession>
<organism evidence="5">
    <name type="scientific">marine metagenome</name>
    <dbReference type="NCBI Taxonomy" id="408172"/>
    <lineage>
        <taxon>unclassified sequences</taxon>
        <taxon>metagenomes</taxon>
        <taxon>ecological metagenomes</taxon>
    </lineage>
</organism>
<dbReference type="GO" id="GO:0019441">
    <property type="term" value="P:L-tryptophan catabolic process to kynurenine"/>
    <property type="evidence" value="ECO:0007669"/>
    <property type="project" value="TreeGrafter"/>
</dbReference>
<dbReference type="GO" id="GO:0030429">
    <property type="term" value="F:kynureninase activity"/>
    <property type="evidence" value="ECO:0007669"/>
    <property type="project" value="InterPro"/>
</dbReference>
<dbReference type="PIRSF" id="PIRSF038800">
    <property type="entry name" value="KYNU"/>
    <property type="match status" value="1"/>
</dbReference>
<dbReference type="FunFam" id="3.40.640.10:FF:000031">
    <property type="entry name" value="Kynureninase"/>
    <property type="match status" value="1"/>
</dbReference>
<name>A0A381TLJ8_9ZZZZ</name>
<dbReference type="PANTHER" id="PTHR14084:SF0">
    <property type="entry name" value="KYNURENINASE"/>
    <property type="match status" value="1"/>
</dbReference>